<dbReference type="AlphaFoldDB" id="A0A9Q0RCT4"/>
<comment type="caution">
    <text evidence="2">The sequence shown here is derived from an EMBL/GenBank/DDBJ whole genome shotgun (WGS) entry which is preliminary data.</text>
</comment>
<organism evidence="2 3">
    <name type="scientific">Anaeramoeba ignava</name>
    <name type="common">Anaerobic marine amoeba</name>
    <dbReference type="NCBI Taxonomy" id="1746090"/>
    <lineage>
        <taxon>Eukaryota</taxon>
        <taxon>Metamonada</taxon>
        <taxon>Anaeramoebidae</taxon>
        <taxon>Anaeramoeba</taxon>
    </lineage>
</organism>
<dbReference type="PANTHER" id="PTHR46601:SF1">
    <property type="entry name" value="ADF-H DOMAIN-CONTAINING PROTEIN"/>
    <property type="match status" value="1"/>
</dbReference>
<keyword evidence="3" id="KW-1185">Reference proteome</keyword>
<protein>
    <submittedName>
        <fullName evidence="2">Uncharacterized protein</fullName>
    </submittedName>
</protein>
<accession>A0A9Q0RCT4</accession>
<proteinExistence type="predicted"/>
<feature type="region of interest" description="Disordered" evidence="1">
    <location>
        <begin position="52"/>
        <end position="82"/>
    </location>
</feature>
<dbReference type="OrthoDB" id="10624106at2759"/>
<evidence type="ECO:0000256" key="1">
    <source>
        <dbReference type="SAM" id="MobiDB-lite"/>
    </source>
</evidence>
<evidence type="ECO:0000313" key="3">
    <source>
        <dbReference type="Proteomes" id="UP001149090"/>
    </source>
</evidence>
<feature type="compositionally biased region" description="Basic and acidic residues" evidence="1">
    <location>
        <begin position="65"/>
        <end position="82"/>
    </location>
</feature>
<dbReference type="EMBL" id="JAPDFW010000063">
    <property type="protein sequence ID" value="KAJ5075746.1"/>
    <property type="molecule type" value="Genomic_DNA"/>
</dbReference>
<dbReference type="Proteomes" id="UP001149090">
    <property type="component" value="Unassembled WGS sequence"/>
</dbReference>
<name>A0A9Q0RCT4_ANAIG</name>
<evidence type="ECO:0000313" key="2">
    <source>
        <dbReference type="EMBL" id="KAJ5075746.1"/>
    </source>
</evidence>
<reference evidence="2" key="1">
    <citation type="submission" date="2022-10" db="EMBL/GenBank/DDBJ databases">
        <title>Novel sulphate-reducing endosymbionts in the free-living metamonad Anaeramoeba.</title>
        <authorList>
            <person name="Jerlstrom-Hultqvist J."/>
            <person name="Cepicka I."/>
            <person name="Gallot-Lavallee L."/>
            <person name="Salas-Leiva D."/>
            <person name="Curtis B.A."/>
            <person name="Zahonova K."/>
            <person name="Pipaliya S."/>
            <person name="Dacks J."/>
            <person name="Roger A.J."/>
        </authorList>
    </citation>
    <scope>NUCLEOTIDE SEQUENCE</scope>
    <source>
        <strain evidence="2">BMAN</strain>
    </source>
</reference>
<gene>
    <name evidence="2" type="ORF">M0811_06608</name>
</gene>
<sequence length="585" mass="70125">MITNQLWMQYIRKSTRSHVSEEDINFIIQKVQENHQLILDREEVRNRLNHYKTISGGNRKKKRNEFRNKEYSGRIEKDPEEKPKIKLKLNEQKKEKKRSGRPNLEINKCKYPKKKISRILKQIQPHLQKEVESIFEYLQSQPIRNQVVENEKNNQQGIIIESLQKVVNDFSQKSKVKRSFMKQIYENTNYDINQKDFGNTFNCSQSFVSNLEKCDNNIYELKFSTEISIQKVSQEELDFLEDEWLFFNPVESGRYNSVRTDERNEPINTDPNTKVSPKQVRHVQRMTDKEIIQKLKIIWKKIFKIERSYTFFRNHKPTNIRRILYHHCMDACFCKKCFENNEKHKKDYPYQRNQYQLQEQNLKEKELILVFDFCSFYPANSENKKFGKVSDLLITKIFRNSNNEIKREYSDFLACGVVQDYNYVKSVFLYLMDQDKIFENVEKIFFWSDNGSHFKNKKTFHFFSDLSSQIGKVIEHNFFIACHGASICDSHFGIVKQVENRKKLKGDKPFNEDSYKKMIEEVNNSRGINFTDQIEEDNIKVKPIPGIRELHQICYFPNGNVWVRNLSNIGNWTKIFLKRKLTDHK</sequence>
<dbReference type="PANTHER" id="PTHR46601">
    <property type="entry name" value="ULP_PROTEASE DOMAIN-CONTAINING PROTEIN"/>
    <property type="match status" value="1"/>
</dbReference>